<organism evidence="1 2">
    <name type="scientific">Cupriavidus neocaledonicus</name>
    <dbReference type="NCBI Taxonomy" id="1040979"/>
    <lineage>
        <taxon>Bacteria</taxon>
        <taxon>Pseudomonadati</taxon>
        <taxon>Pseudomonadota</taxon>
        <taxon>Betaproteobacteria</taxon>
        <taxon>Burkholderiales</taxon>
        <taxon>Burkholderiaceae</taxon>
        <taxon>Cupriavidus</taxon>
    </lineage>
</organism>
<comment type="caution">
    <text evidence="1">The sequence shown here is derived from an EMBL/GenBank/DDBJ whole genome shotgun (WGS) entry which is preliminary data.</text>
</comment>
<protein>
    <submittedName>
        <fullName evidence="1">Uncharacterized protein</fullName>
    </submittedName>
</protein>
<dbReference type="Proteomes" id="UP000256710">
    <property type="component" value="Unassembled WGS sequence"/>
</dbReference>
<sequence length="141" mass="15176">MMGSAPVGIPAWMQLAVAVLGGFNVLDHIPVHDENRPGSLSLGSWPALGVEARPEHYLAKIKLTKSIVDAAKAQTNDVGCSGASVLEIMLMFCPARGSATASKPCQPWRHTLSVTMEVALRTRTCAEWCNSPSRFRTSRLS</sequence>
<accession>A0ABY1VE56</accession>
<dbReference type="EMBL" id="OFTC01000088">
    <property type="protein sequence ID" value="SOZ40931.1"/>
    <property type="molecule type" value="Genomic_DNA"/>
</dbReference>
<evidence type="ECO:0000313" key="1">
    <source>
        <dbReference type="EMBL" id="SOZ40931.1"/>
    </source>
</evidence>
<evidence type="ECO:0000313" key="2">
    <source>
        <dbReference type="Proteomes" id="UP000256710"/>
    </source>
</evidence>
<keyword evidence="2" id="KW-1185">Reference proteome</keyword>
<gene>
    <name evidence="1" type="ORF">CBM2605_U20003</name>
</gene>
<reference evidence="1 2" key="1">
    <citation type="submission" date="2018-01" db="EMBL/GenBank/DDBJ databases">
        <authorList>
            <person name="Clerissi C."/>
        </authorList>
    </citation>
    <scope>NUCLEOTIDE SEQUENCE [LARGE SCALE GENOMIC DNA]</scope>
    <source>
        <strain evidence="1">Cupriavidus taiwanensis STM 6082</strain>
    </source>
</reference>
<name>A0ABY1VE56_9BURK</name>
<proteinExistence type="predicted"/>